<sequence>MDFGKHHPNGQDPPAHSRGSSRNTQRSNSFRGPRPPPMISFPLSTPISTAPSTRYTRWKIRLHTFLSIKNHSFGGVPRKIASRPRSLALLAFIALVGLFLTLRDVPSPPLINIRSDDQASEADRLSKPKIDQNGNEIIEDPYFTQTEIQRSFEEPDFALLSSKQPHEIGCDVPVQWTWNGTTVEGLGPRAEDGISEEDTGVLLLLGVFSAAQSAGKTYEEMKRRRDIYRQVYFPNFPPNLVTKKFILGLPTPAPHATHPEAIARARTMRLLAEEAEEHQDIVILDMEDNIDSGKTWKYYEWVAKEYGGEGRVKGRPRFVLKADDDTILVMPNLIQAFRDMDCSKNVYWGTSAGRSKYFGDYFRGLAYGMSWPLVSWIGSAPLPLAHITKIEDARTGQWLRSLDPKVDPIIRYDLGWNMGDWNQLDVGIETVGLHWLKWDEWVLEQQNRILEVWREAGRPYEAGHGVDLAISVESGKRVPEGVIKEHERQKELGWDVVGNIDAS</sequence>
<reference evidence="1" key="1">
    <citation type="submission" date="2023-04" db="EMBL/GenBank/DDBJ databases">
        <title>Draft Genome sequencing of Naganishia species isolated from polar environments using Oxford Nanopore Technology.</title>
        <authorList>
            <person name="Leo P."/>
            <person name="Venkateswaran K."/>
        </authorList>
    </citation>
    <scope>NUCLEOTIDE SEQUENCE</scope>
    <source>
        <strain evidence="1">MNA-CCFEE 5423</strain>
    </source>
</reference>
<dbReference type="Proteomes" id="UP001227268">
    <property type="component" value="Unassembled WGS sequence"/>
</dbReference>
<evidence type="ECO:0000313" key="2">
    <source>
        <dbReference type="Proteomes" id="UP001227268"/>
    </source>
</evidence>
<comment type="caution">
    <text evidence="1">The sequence shown here is derived from an EMBL/GenBank/DDBJ whole genome shotgun (WGS) entry which is preliminary data.</text>
</comment>
<dbReference type="EMBL" id="JASBWT010000011">
    <property type="protein sequence ID" value="KAJ9100545.1"/>
    <property type="molecule type" value="Genomic_DNA"/>
</dbReference>
<keyword evidence="2" id="KW-1185">Reference proteome</keyword>
<organism evidence="1 2">
    <name type="scientific">Naganishia friedmannii</name>
    <dbReference type="NCBI Taxonomy" id="89922"/>
    <lineage>
        <taxon>Eukaryota</taxon>
        <taxon>Fungi</taxon>
        <taxon>Dikarya</taxon>
        <taxon>Basidiomycota</taxon>
        <taxon>Agaricomycotina</taxon>
        <taxon>Tremellomycetes</taxon>
        <taxon>Filobasidiales</taxon>
        <taxon>Filobasidiaceae</taxon>
        <taxon>Naganishia</taxon>
    </lineage>
</organism>
<evidence type="ECO:0000313" key="1">
    <source>
        <dbReference type="EMBL" id="KAJ9100545.1"/>
    </source>
</evidence>
<accession>A0ACC2VNS5</accession>
<proteinExistence type="predicted"/>
<name>A0ACC2VNS5_9TREE</name>
<protein>
    <submittedName>
        <fullName evidence="1">Uncharacterized protein</fullName>
    </submittedName>
</protein>
<gene>
    <name evidence="1" type="ORF">QFC21_003588</name>
</gene>